<dbReference type="EMBL" id="JARBHA010000013">
    <property type="protein sequence ID" value="KAJ9684535.1"/>
    <property type="molecule type" value="Genomic_DNA"/>
</dbReference>
<evidence type="ECO:0000256" key="3">
    <source>
        <dbReference type="SAM" id="Phobius"/>
    </source>
</evidence>
<dbReference type="Pfam" id="PF03195">
    <property type="entry name" value="LOB"/>
    <property type="match status" value="1"/>
</dbReference>
<reference evidence="5 6" key="1">
    <citation type="journal article" date="2023" name="BMC Biotechnol.">
        <title>Vitis rotundifolia cv Carlos genome sequencing.</title>
        <authorList>
            <person name="Huff M."/>
            <person name="Hulse-Kemp A."/>
            <person name="Scheffler B."/>
            <person name="Youngblood R."/>
            <person name="Simpson S."/>
            <person name="Babiker E."/>
            <person name="Staton M."/>
        </authorList>
    </citation>
    <scope>NUCLEOTIDE SEQUENCE [LARGE SCALE GENOMIC DNA]</scope>
    <source>
        <tissue evidence="5">Leaf</tissue>
    </source>
</reference>
<gene>
    <name evidence="5" type="ORF">PVL29_016819</name>
</gene>
<comment type="similarity">
    <text evidence="1">Belongs to the LOB domain-containing protein family.</text>
</comment>
<sequence>MGAGRKGWCRLNGLLALFILQGDFTTFSWFLVLGFLYLKRMMYACVLNHLIDYSLYPKMEYTDPTTTGSTIDPSSSSRLAASLPTAVQGPCAACKILRRRCTDKCMLAPYFPPTETLKFIIAHKVFGAGNIVKSLQELPESMRADAVSSMVYEAKARIRDPVYGCAGAINQLQKELRDLQTELAATQADLAIIQCQQQQLNDSMSFPDHSNLGSLWESYWN</sequence>
<organism evidence="5 6">
    <name type="scientific">Vitis rotundifolia</name>
    <name type="common">Muscadine grape</name>
    <dbReference type="NCBI Taxonomy" id="103349"/>
    <lineage>
        <taxon>Eukaryota</taxon>
        <taxon>Viridiplantae</taxon>
        <taxon>Streptophyta</taxon>
        <taxon>Embryophyta</taxon>
        <taxon>Tracheophyta</taxon>
        <taxon>Spermatophyta</taxon>
        <taxon>Magnoliopsida</taxon>
        <taxon>eudicotyledons</taxon>
        <taxon>Gunneridae</taxon>
        <taxon>Pentapetalae</taxon>
        <taxon>rosids</taxon>
        <taxon>Vitales</taxon>
        <taxon>Vitaceae</taxon>
        <taxon>Viteae</taxon>
        <taxon>Vitis</taxon>
    </lineage>
</organism>
<dbReference type="InterPro" id="IPR004883">
    <property type="entry name" value="LOB"/>
</dbReference>
<evidence type="ECO:0000256" key="1">
    <source>
        <dbReference type="ARBA" id="ARBA00005474"/>
    </source>
</evidence>
<evidence type="ECO:0000259" key="4">
    <source>
        <dbReference type="PROSITE" id="PS50891"/>
    </source>
</evidence>
<feature type="coiled-coil region" evidence="2">
    <location>
        <begin position="169"/>
        <end position="196"/>
    </location>
</feature>
<accession>A0AA39DI80</accession>
<protein>
    <recommendedName>
        <fullName evidence="4">LOB domain-containing protein</fullName>
    </recommendedName>
</protein>
<dbReference type="AlphaFoldDB" id="A0AA39DI80"/>
<dbReference type="PANTHER" id="PTHR31301">
    <property type="entry name" value="LOB DOMAIN-CONTAINING PROTEIN 4-RELATED"/>
    <property type="match status" value="1"/>
</dbReference>
<name>A0AA39DI80_VITRO</name>
<comment type="caution">
    <text evidence="5">The sequence shown here is derived from an EMBL/GenBank/DDBJ whole genome shotgun (WGS) entry which is preliminary data.</text>
</comment>
<keyword evidence="3" id="KW-1133">Transmembrane helix</keyword>
<dbReference type="PROSITE" id="PS50891">
    <property type="entry name" value="LOB"/>
    <property type="match status" value="1"/>
</dbReference>
<evidence type="ECO:0000313" key="5">
    <source>
        <dbReference type="EMBL" id="KAJ9684535.1"/>
    </source>
</evidence>
<proteinExistence type="inferred from homology"/>
<evidence type="ECO:0000313" key="6">
    <source>
        <dbReference type="Proteomes" id="UP001168098"/>
    </source>
</evidence>
<evidence type="ECO:0000256" key="2">
    <source>
        <dbReference type="SAM" id="Coils"/>
    </source>
</evidence>
<keyword evidence="3" id="KW-0472">Membrane</keyword>
<dbReference type="PANTHER" id="PTHR31301:SF188">
    <property type="entry name" value="LOB DOMAIN-CONTAINING PROTEIN 1-LIKE"/>
    <property type="match status" value="1"/>
</dbReference>
<dbReference type="Proteomes" id="UP001168098">
    <property type="component" value="Unassembled WGS sequence"/>
</dbReference>
<keyword evidence="3" id="KW-0812">Transmembrane</keyword>
<feature type="domain" description="LOB" evidence="4">
    <location>
        <begin position="89"/>
        <end position="190"/>
    </location>
</feature>
<feature type="transmembrane region" description="Helical" evidence="3">
    <location>
        <begin position="14"/>
        <end position="38"/>
    </location>
</feature>
<keyword evidence="6" id="KW-1185">Reference proteome</keyword>
<keyword evidence="2" id="KW-0175">Coiled coil</keyword>